<gene>
    <name evidence="1" type="ORF">CYCCA115_LOCUS4672</name>
</gene>
<dbReference type="Proteomes" id="UP001295423">
    <property type="component" value="Unassembled WGS sequence"/>
</dbReference>
<proteinExistence type="predicted"/>
<dbReference type="EMBL" id="CAKOGP040000451">
    <property type="protein sequence ID" value="CAJ1935337.1"/>
    <property type="molecule type" value="Genomic_DNA"/>
</dbReference>
<sequence length="119" mass="13209">ELPSTNTAPWLTDKDTKARWTTRIHKLRTSSATGSQPPQASRTLKFELDENTTLKNSFMPVKKEKNVTGSESSYKLVGDHGANVVAPDFAAKTPTSSSLKNMTILWTSEGDLYRFAEVF</sequence>
<comment type="caution">
    <text evidence="1">The sequence shown here is derived from an EMBL/GenBank/DDBJ whole genome shotgun (WGS) entry which is preliminary data.</text>
</comment>
<organism evidence="1 2">
    <name type="scientific">Cylindrotheca closterium</name>
    <dbReference type="NCBI Taxonomy" id="2856"/>
    <lineage>
        <taxon>Eukaryota</taxon>
        <taxon>Sar</taxon>
        <taxon>Stramenopiles</taxon>
        <taxon>Ochrophyta</taxon>
        <taxon>Bacillariophyta</taxon>
        <taxon>Bacillariophyceae</taxon>
        <taxon>Bacillariophycidae</taxon>
        <taxon>Bacillariales</taxon>
        <taxon>Bacillariaceae</taxon>
        <taxon>Cylindrotheca</taxon>
    </lineage>
</organism>
<feature type="non-terminal residue" evidence="1">
    <location>
        <position position="1"/>
    </location>
</feature>
<reference evidence="1" key="1">
    <citation type="submission" date="2023-08" db="EMBL/GenBank/DDBJ databases">
        <authorList>
            <person name="Audoor S."/>
            <person name="Bilcke G."/>
        </authorList>
    </citation>
    <scope>NUCLEOTIDE SEQUENCE</scope>
</reference>
<evidence type="ECO:0000313" key="2">
    <source>
        <dbReference type="Proteomes" id="UP001295423"/>
    </source>
</evidence>
<keyword evidence="2" id="KW-1185">Reference proteome</keyword>
<protein>
    <submittedName>
        <fullName evidence="1">Uncharacterized protein</fullName>
    </submittedName>
</protein>
<accession>A0AAD2CIX8</accession>
<name>A0AAD2CIX8_9STRA</name>
<dbReference type="AlphaFoldDB" id="A0AAD2CIX8"/>
<evidence type="ECO:0000313" key="1">
    <source>
        <dbReference type="EMBL" id="CAJ1935337.1"/>
    </source>
</evidence>